<evidence type="ECO:0000313" key="2">
    <source>
        <dbReference type="EMBL" id="OEH78018.1"/>
    </source>
</evidence>
<name>A0A1D3D3J1_9EIME</name>
<evidence type="ECO:0000256" key="1">
    <source>
        <dbReference type="SAM" id="MobiDB-lite"/>
    </source>
</evidence>
<accession>A0A1D3D3J1</accession>
<dbReference type="VEuPathDB" id="ToxoDB:cyc_02266"/>
<feature type="region of interest" description="Disordered" evidence="1">
    <location>
        <begin position="167"/>
        <end position="237"/>
    </location>
</feature>
<dbReference type="EMBL" id="JROU02000893">
    <property type="protein sequence ID" value="OEH78018.1"/>
    <property type="molecule type" value="Genomic_DNA"/>
</dbReference>
<gene>
    <name evidence="2" type="ORF">cyc_02266</name>
</gene>
<organism evidence="2 3">
    <name type="scientific">Cyclospora cayetanensis</name>
    <dbReference type="NCBI Taxonomy" id="88456"/>
    <lineage>
        <taxon>Eukaryota</taxon>
        <taxon>Sar</taxon>
        <taxon>Alveolata</taxon>
        <taxon>Apicomplexa</taxon>
        <taxon>Conoidasida</taxon>
        <taxon>Coccidia</taxon>
        <taxon>Eucoccidiorida</taxon>
        <taxon>Eimeriorina</taxon>
        <taxon>Eimeriidae</taxon>
        <taxon>Cyclospora</taxon>
    </lineage>
</organism>
<dbReference type="VEuPathDB" id="ToxoDB:LOC34619142"/>
<feature type="compositionally biased region" description="Polar residues" evidence="1">
    <location>
        <begin position="185"/>
        <end position="199"/>
    </location>
</feature>
<dbReference type="Proteomes" id="UP000095192">
    <property type="component" value="Unassembled WGS sequence"/>
</dbReference>
<dbReference type="InParanoid" id="A0A1D3D3J1"/>
<comment type="caution">
    <text evidence="2">The sequence shown here is derived from an EMBL/GenBank/DDBJ whole genome shotgun (WGS) entry which is preliminary data.</text>
</comment>
<evidence type="ECO:0000313" key="3">
    <source>
        <dbReference type="Proteomes" id="UP000095192"/>
    </source>
</evidence>
<dbReference type="AlphaFoldDB" id="A0A1D3D3J1"/>
<reference evidence="2 3" key="1">
    <citation type="journal article" date="2016" name="BMC Genomics">
        <title>Comparative genomics reveals Cyclospora cayetanensis possesses coccidia-like metabolism and invasion components but unique surface antigens.</title>
        <authorList>
            <person name="Liu S."/>
            <person name="Wang L."/>
            <person name="Zheng H."/>
            <person name="Xu Z."/>
            <person name="Roellig D.M."/>
            <person name="Li N."/>
            <person name="Frace M.A."/>
            <person name="Tang K."/>
            <person name="Arrowood M.J."/>
            <person name="Moss D.M."/>
            <person name="Zhang L."/>
            <person name="Feng Y."/>
            <person name="Xiao L."/>
        </authorList>
    </citation>
    <scope>NUCLEOTIDE SEQUENCE [LARGE SCALE GENOMIC DNA]</scope>
    <source>
        <strain evidence="2 3">CHN_HEN01</strain>
    </source>
</reference>
<proteinExistence type="predicted"/>
<keyword evidence="3" id="KW-1185">Reference proteome</keyword>
<feature type="compositionally biased region" description="Polar residues" evidence="1">
    <location>
        <begin position="206"/>
        <end position="227"/>
    </location>
</feature>
<protein>
    <submittedName>
        <fullName evidence="2">Phospholipid-translocating p-type flippase subfamily protein</fullName>
    </submittedName>
</protein>
<sequence>MAAGPTLCLLRDWIWKTFKLTLMPELHHYVQQVEYLKSADMASQIGLAAIKPQKLRGRKAVTIVAAAEAAAARSRPAGRSVSFMPKPSVIQSPAGTLLEGSTPRHQVSPEDVHRAPLWLACLASPSSPSFDARRSFQKIVLAPFFLHCEADPAFVNVLNQDGDTLHRQRTTLKPPSQDAVHGGSSRCNNKSLSRSMSSAHTRRGHSGSSNSNLDPHNSLTRESSACTNKHADSHQGA</sequence>